<dbReference type="InterPro" id="IPR010664">
    <property type="entry name" value="LipoPS_assembly_LptC-rel"/>
</dbReference>
<dbReference type="PROSITE" id="PS51257">
    <property type="entry name" value="PROKAR_LIPOPROTEIN"/>
    <property type="match status" value="1"/>
</dbReference>
<keyword evidence="4" id="KW-1133">Transmembrane helix</keyword>
<dbReference type="GO" id="GO:0017089">
    <property type="term" value="F:glycolipid transfer activity"/>
    <property type="evidence" value="ECO:0007669"/>
    <property type="project" value="TreeGrafter"/>
</dbReference>
<dbReference type="AlphaFoldDB" id="A0A0W0W669"/>
<dbReference type="Pfam" id="PF06835">
    <property type="entry name" value="LptC"/>
    <property type="match status" value="1"/>
</dbReference>
<evidence type="ECO:0000256" key="4">
    <source>
        <dbReference type="ARBA" id="ARBA00022989"/>
    </source>
</evidence>
<evidence type="ECO:0000313" key="7">
    <source>
        <dbReference type="Proteomes" id="UP000054908"/>
    </source>
</evidence>
<dbReference type="InterPro" id="IPR052363">
    <property type="entry name" value="LPS_export_LptC"/>
</dbReference>
<dbReference type="GO" id="GO:0030288">
    <property type="term" value="C:outer membrane-bounded periplasmic space"/>
    <property type="evidence" value="ECO:0007669"/>
    <property type="project" value="TreeGrafter"/>
</dbReference>
<evidence type="ECO:0000256" key="3">
    <source>
        <dbReference type="ARBA" id="ARBA00022692"/>
    </source>
</evidence>
<dbReference type="NCBIfam" id="TIGR04409">
    <property type="entry name" value="LptC_YrbK"/>
    <property type="match status" value="1"/>
</dbReference>
<dbReference type="OrthoDB" id="5731914at2"/>
<name>A0A0W0W669_9GAMM</name>
<keyword evidence="2" id="KW-0997">Cell inner membrane</keyword>
<keyword evidence="7" id="KW-1185">Reference proteome</keyword>
<keyword evidence="1" id="KW-1003">Cell membrane</keyword>
<evidence type="ECO:0000256" key="5">
    <source>
        <dbReference type="ARBA" id="ARBA00023136"/>
    </source>
</evidence>
<evidence type="ECO:0000313" key="6">
    <source>
        <dbReference type="EMBL" id="KTD27821.1"/>
    </source>
</evidence>
<organism evidence="6 7">
    <name type="scientific">Legionella maceachernii</name>
    <dbReference type="NCBI Taxonomy" id="466"/>
    <lineage>
        <taxon>Bacteria</taxon>
        <taxon>Pseudomonadati</taxon>
        <taxon>Pseudomonadota</taxon>
        <taxon>Gammaproteobacteria</taxon>
        <taxon>Legionellales</taxon>
        <taxon>Legionellaceae</taxon>
        <taxon>Legionella</taxon>
    </lineage>
</organism>
<reference evidence="6 7" key="1">
    <citation type="submission" date="2015-11" db="EMBL/GenBank/DDBJ databases">
        <title>Genomic analysis of 38 Legionella species identifies large and diverse effector repertoires.</title>
        <authorList>
            <person name="Burstein D."/>
            <person name="Amaro F."/>
            <person name="Zusman T."/>
            <person name="Lifshitz Z."/>
            <person name="Cohen O."/>
            <person name="Gilbert J.A."/>
            <person name="Pupko T."/>
            <person name="Shuman H.A."/>
            <person name="Segal G."/>
        </authorList>
    </citation>
    <scope>NUCLEOTIDE SEQUENCE [LARGE SCALE GENOMIC DNA]</scope>
    <source>
        <strain evidence="6 7">PX-1-G2-E2</strain>
    </source>
</reference>
<dbReference type="PANTHER" id="PTHR37481">
    <property type="entry name" value="LIPOPOLYSACCHARIDE EXPORT SYSTEM PROTEIN LPTC"/>
    <property type="match status" value="1"/>
</dbReference>
<dbReference type="Gene3D" id="2.60.450.10">
    <property type="entry name" value="Lipopolysaccharide (LPS) transport protein A like domain"/>
    <property type="match status" value="1"/>
</dbReference>
<dbReference type="InterPro" id="IPR026265">
    <property type="entry name" value="LptC"/>
</dbReference>
<dbReference type="STRING" id="466.Lmac_1184"/>
<sequence length="191" mass="21452">MNAAKQAAWLFCLLVALACSGWYYASSRSVTRLDDTTLSNSPDMMITNLSVKQFDYNGKLTNFLLSPEVQHIPNNNMHFFASPRLALSEANQPAWEISAKQAQAIHGGERIIFTNDVLIHQNQGEHNQESTLKTEELTYLPKDKLATSETTVHFEQPGRTVHSEGIKVYLADKRVQLSQARATFEPKKDDA</sequence>
<accession>A0A0W0W669</accession>
<dbReference type="GO" id="GO:0005886">
    <property type="term" value="C:plasma membrane"/>
    <property type="evidence" value="ECO:0007669"/>
    <property type="project" value="InterPro"/>
</dbReference>
<dbReference type="EMBL" id="LNYL01000029">
    <property type="protein sequence ID" value="KTD27821.1"/>
    <property type="molecule type" value="Genomic_DNA"/>
</dbReference>
<evidence type="ECO:0000256" key="1">
    <source>
        <dbReference type="ARBA" id="ARBA00022475"/>
    </source>
</evidence>
<dbReference type="RefSeq" id="WP_058451978.1">
    <property type="nucleotide sequence ID" value="NZ_CAAAIB010000014.1"/>
</dbReference>
<keyword evidence="3" id="KW-0812">Transmembrane</keyword>
<protein>
    <submittedName>
        <fullName evidence="6">Lipopolysaccharide export system protein LptC</fullName>
    </submittedName>
</protein>
<keyword evidence="5" id="KW-0472">Membrane</keyword>
<evidence type="ECO:0000256" key="2">
    <source>
        <dbReference type="ARBA" id="ARBA00022519"/>
    </source>
</evidence>
<comment type="caution">
    <text evidence="6">The sequence shown here is derived from an EMBL/GenBank/DDBJ whole genome shotgun (WGS) entry which is preliminary data.</text>
</comment>
<dbReference type="GO" id="GO:0015221">
    <property type="term" value="F:lipopolysaccharide transmembrane transporter activity"/>
    <property type="evidence" value="ECO:0007669"/>
    <property type="project" value="InterPro"/>
</dbReference>
<gene>
    <name evidence="6" type="primary">lptC</name>
    <name evidence="6" type="ORF">Lmac_1184</name>
</gene>
<dbReference type="PANTHER" id="PTHR37481:SF1">
    <property type="entry name" value="LIPOPOLYSACCHARIDE EXPORT SYSTEM PROTEIN LPTC"/>
    <property type="match status" value="1"/>
</dbReference>
<dbReference type="PATRIC" id="fig|466.6.peg.1258"/>
<proteinExistence type="predicted"/>
<dbReference type="Proteomes" id="UP000054908">
    <property type="component" value="Unassembled WGS sequence"/>
</dbReference>